<accession>F4R7F7</accession>
<sequence length="250" mass="26866">MSTSNIPLKHSHIVTFSGLPPSDGRNYCYRPCTIAITTKGWNGDNNKEYDGKWTAYCSPLDFFNEGECFVTKGRGGPVKDTPDFNMYYEAEHKVFVGTSETFTGVLHNNTALSGLGIVSSRHTMPDDDATKSVLCFIMKHIDYQPQTLISGFIVDFDPNANRFIVEVTSVSPCTGNEGSGAGKVDPSGHVTPAGRVRPAKHVATPATPTNAMAGPSSVSSSVSASKRKAAVVEEPLLLPIAAVRRTRPVN</sequence>
<dbReference type="InParanoid" id="F4R7F7"/>
<dbReference type="GeneID" id="18935680"/>
<dbReference type="KEGG" id="mlr:MELLADRAFT_90772"/>
<dbReference type="OrthoDB" id="2506484at2759"/>
<keyword evidence="2" id="KW-1185">Reference proteome</keyword>
<dbReference type="Proteomes" id="UP000001072">
    <property type="component" value="Unassembled WGS sequence"/>
</dbReference>
<evidence type="ECO:0000313" key="1">
    <source>
        <dbReference type="EMBL" id="EGG11794.1"/>
    </source>
</evidence>
<name>F4R7F7_MELLP</name>
<proteinExistence type="predicted"/>
<dbReference type="HOGENOM" id="CLU_059215_1_0_1"/>
<organism evidence="2">
    <name type="scientific">Melampsora larici-populina (strain 98AG31 / pathotype 3-4-7)</name>
    <name type="common">Poplar leaf rust fungus</name>
    <dbReference type="NCBI Taxonomy" id="747676"/>
    <lineage>
        <taxon>Eukaryota</taxon>
        <taxon>Fungi</taxon>
        <taxon>Dikarya</taxon>
        <taxon>Basidiomycota</taxon>
        <taxon>Pucciniomycotina</taxon>
        <taxon>Pucciniomycetes</taxon>
        <taxon>Pucciniales</taxon>
        <taxon>Melampsoraceae</taxon>
        <taxon>Melampsora</taxon>
    </lineage>
</organism>
<dbReference type="AlphaFoldDB" id="F4R7F7"/>
<reference evidence="2" key="1">
    <citation type="journal article" date="2011" name="Proc. Natl. Acad. Sci. U.S.A.">
        <title>Obligate biotrophy features unraveled by the genomic analysis of rust fungi.</title>
        <authorList>
            <person name="Duplessis S."/>
            <person name="Cuomo C.A."/>
            <person name="Lin Y.-C."/>
            <person name="Aerts A."/>
            <person name="Tisserant E."/>
            <person name="Veneault-Fourrey C."/>
            <person name="Joly D.L."/>
            <person name="Hacquard S."/>
            <person name="Amselem J."/>
            <person name="Cantarel B.L."/>
            <person name="Chiu R."/>
            <person name="Coutinho P.M."/>
            <person name="Feau N."/>
            <person name="Field M."/>
            <person name="Frey P."/>
            <person name="Gelhaye E."/>
            <person name="Goldberg J."/>
            <person name="Grabherr M.G."/>
            <person name="Kodira C.D."/>
            <person name="Kohler A."/>
            <person name="Kuees U."/>
            <person name="Lindquist E.A."/>
            <person name="Lucas S.M."/>
            <person name="Mago R."/>
            <person name="Mauceli E."/>
            <person name="Morin E."/>
            <person name="Murat C."/>
            <person name="Pangilinan J.L."/>
            <person name="Park R."/>
            <person name="Pearson M."/>
            <person name="Quesneville H."/>
            <person name="Rouhier N."/>
            <person name="Sakthikumar S."/>
            <person name="Salamov A.A."/>
            <person name="Schmutz J."/>
            <person name="Selles B."/>
            <person name="Shapiro H."/>
            <person name="Tanguay P."/>
            <person name="Tuskan G.A."/>
            <person name="Henrissat B."/>
            <person name="Van de Peer Y."/>
            <person name="Rouze P."/>
            <person name="Ellis J.G."/>
            <person name="Dodds P.N."/>
            <person name="Schein J.E."/>
            <person name="Zhong S."/>
            <person name="Hamelin R.C."/>
            <person name="Grigoriev I.V."/>
            <person name="Szabo L.J."/>
            <person name="Martin F."/>
        </authorList>
    </citation>
    <scope>NUCLEOTIDE SEQUENCE [LARGE SCALE GENOMIC DNA]</scope>
    <source>
        <strain evidence="2">98AG31 / pathotype 3-4-7</strain>
    </source>
</reference>
<dbReference type="EMBL" id="GL883092">
    <property type="protein sequence ID" value="EGG11794.1"/>
    <property type="molecule type" value="Genomic_DNA"/>
</dbReference>
<protein>
    <submittedName>
        <fullName evidence="1">Uncharacterized protein</fullName>
    </submittedName>
</protein>
<gene>
    <name evidence="1" type="ORF">MELLADRAFT_90772</name>
</gene>
<dbReference type="RefSeq" id="XP_007405429.1">
    <property type="nucleotide sequence ID" value="XM_007405367.1"/>
</dbReference>
<dbReference type="VEuPathDB" id="FungiDB:MELLADRAFT_90772"/>
<evidence type="ECO:0000313" key="2">
    <source>
        <dbReference type="Proteomes" id="UP000001072"/>
    </source>
</evidence>